<feature type="domain" description="Glycosyltransferase subfamily 4-like N-terminal" evidence="2">
    <location>
        <begin position="21"/>
        <end position="195"/>
    </location>
</feature>
<dbReference type="PANTHER" id="PTHR45947:SF3">
    <property type="entry name" value="SULFOQUINOVOSYL TRANSFERASE SQD2"/>
    <property type="match status" value="1"/>
</dbReference>
<sequence>MRIILINRFFFPDESATSLMLTDLVEGLAPLGVAMHAITASASYTGTEGSAQALSVPDLTVTRLPTLPLSHQSLAGRVLNFLVFYLALLVAGVWHVRRGDLIICLTDPPFVGVFATIIAKLRQAKVIHWVQDIYPETATRLGYGSSSSPSIRMLAAARDWAWRNAAANVVIGDRMRDMLCSRGVEPQQIRVIPNWADDEGLAPISPEANPLRCEWGFSDATLVVGYSGNLGRAHDVDTMLGAAALLAKGPSPDIRFLFIGGGAKHAQLQAAMSDPHLGPMLERRGYRPRIELSQSLNVPDVHWLSLEPGLEGLIVPSKFYGAAAVGRPIIFIGDPDGEVARLIAIASCGASFAKGDCAGVASFLSQLASDSALRDRLGANAHVFSRSALAREQRLSDWRALISGLQASMTAGPWKAGQAA</sequence>
<dbReference type="RefSeq" id="WP_160762123.1">
    <property type="nucleotide sequence ID" value="NZ_BAAADZ010000003.1"/>
</dbReference>
<evidence type="ECO:0000259" key="2">
    <source>
        <dbReference type="Pfam" id="PF13579"/>
    </source>
</evidence>
<dbReference type="InterPro" id="IPR050194">
    <property type="entry name" value="Glycosyltransferase_grp1"/>
</dbReference>
<keyword evidence="1" id="KW-0472">Membrane</keyword>
<feature type="transmembrane region" description="Helical" evidence="1">
    <location>
        <begin position="78"/>
        <end position="96"/>
    </location>
</feature>
<dbReference type="EMBL" id="JACICE010000006">
    <property type="protein sequence ID" value="MBB3777194.1"/>
    <property type="molecule type" value="Genomic_DNA"/>
</dbReference>
<dbReference type="Proteomes" id="UP000430021">
    <property type="component" value="Unassembled WGS sequence"/>
</dbReference>
<dbReference type="Pfam" id="PF13579">
    <property type="entry name" value="Glyco_trans_4_4"/>
    <property type="match status" value="1"/>
</dbReference>
<dbReference type="PANTHER" id="PTHR45947">
    <property type="entry name" value="SULFOQUINOVOSYL TRANSFERASE SQD2"/>
    <property type="match status" value="1"/>
</dbReference>
<gene>
    <name evidence="3" type="ORF">FHS52_003191</name>
    <name evidence="4" type="ORF">GRI59_15290</name>
</gene>
<keyword evidence="1" id="KW-0812">Transmembrane</keyword>
<accession>A0A6I4ULY8</accession>
<evidence type="ECO:0000313" key="4">
    <source>
        <dbReference type="EMBL" id="MXP39970.1"/>
    </source>
</evidence>
<keyword evidence="1" id="KW-1133">Transmembrane helix</keyword>
<dbReference type="EMBL" id="WTYB01000006">
    <property type="protein sequence ID" value="MXP39970.1"/>
    <property type="molecule type" value="Genomic_DNA"/>
</dbReference>
<dbReference type="Gene3D" id="3.40.50.2000">
    <property type="entry name" value="Glycogen Phosphorylase B"/>
    <property type="match status" value="2"/>
</dbReference>
<dbReference type="OrthoDB" id="185319at2"/>
<evidence type="ECO:0000313" key="6">
    <source>
        <dbReference type="Proteomes" id="UP000548685"/>
    </source>
</evidence>
<comment type="caution">
    <text evidence="4">The sequence shown here is derived from an EMBL/GenBank/DDBJ whole genome shotgun (WGS) entry which is preliminary data.</text>
</comment>
<dbReference type="Proteomes" id="UP000548685">
    <property type="component" value="Unassembled WGS sequence"/>
</dbReference>
<name>A0A6I4ULY8_9SPHN</name>
<keyword evidence="6" id="KW-1185">Reference proteome</keyword>
<keyword evidence="4" id="KW-0808">Transferase</keyword>
<organism evidence="4 5">
    <name type="scientific">Erythrobacter ramosus</name>
    <dbReference type="NCBI Taxonomy" id="35811"/>
    <lineage>
        <taxon>Bacteria</taxon>
        <taxon>Pseudomonadati</taxon>
        <taxon>Pseudomonadota</taxon>
        <taxon>Alphaproteobacteria</taxon>
        <taxon>Sphingomonadales</taxon>
        <taxon>Erythrobacteraceae</taxon>
        <taxon>Erythrobacter/Porphyrobacter group</taxon>
        <taxon>Erythrobacter</taxon>
    </lineage>
</organism>
<evidence type="ECO:0000313" key="3">
    <source>
        <dbReference type="EMBL" id="MBB3777194.1"/>
    </source>
</evidence>
<reference evidence="4 5" key="1">
    <citation type="submission" date="2019-12" db="EMBL/GenBank/DDBJ databases">
        <title>Genomic-based taxomic classification of the family Erythrobacteraceae.</title>
        <authorList>
            <person name="Xu L."/>
        </authorList>
    </citation>
    <scope>NUCLEOTIDE SEQUENCE [LARGE SCALE GENOMIC DNA]</scope>
    <source>
        <strain evidence="4 5">JCM 10282</strain>
    </source>
</reference>
<dbReference type="AlphaFoldDB" id="A0A6I4ULY8"/>
<protein>
    <submittedName>
        <fullName evidence="3 4">Glycosyltransferase</fullName>
    </submittedName>
</protein>
<dbReference type="CDD" id="cd03794">
    <property type="entry name" value="GT4_WbuB-like"/>
    <property type="match status" value="1"/>
</dbReference>
<dbReference type="GO" id="GO:0016758">
    <property type="term" value="F:hexosyltransferase activity"/>
    <property type="evidence" value="ECO:0007669"/>
    <property type="project" value="TreeGrafter"/>
</dbReference>
<dbReference type="InterPro" id="IPR028098">
    <property type="entry name" value="Glyco_trans_4-like_N"/>
</dbReference>
<proteinExistence type="predicted"/>
<reference evidence="3 6" key="2">
    <citation type="submission" date="2020-08" db="EMBL/GenBank/DDBJ databases">
        <title>Genomic Encyclopedia of Type Strains, Phase IV (KMG-IV): sequencing the most valuable type-strain genomes for metagenomic binning, comparative biology and taxonomic classification.</title>
        <authorList>
            <person name="Goeker M."/>
        </authorList>
    </citation>
    <scope>NUCLEOTIDE SEQUENCE [LARGE SCALE GENOMIC DNA]</scope>
    <source>
        <strain evidence="3 6">DSM 8510</strain>
    </source>
</reference>
<evidence type="ECO:0000313" key="5">
    <source>
        <dbReference type="Proteomes" id="UP000430021"/>
    </source>
</evidence>
<dbReference type="SUPFAM" id="SSF53756">
    <property type="entry name" value="UDP-Glycosyltransferase/glycogen phosphorylase"/>
    <property type="match status" value="1"/>
</dbReference>
<evidence type="ECO:0000256" key="1">
    <source>
        <dbReference type="SAM" id="Phobius"/>
    </source>
</evidence>